<name>A0AAE4MEI6_9EURY</name>
<dbReference type="AlphaFoldDB" id="A0AAE4MEI6"/>
<dbReference type="Proteomes" id="UP001283212">
    <property type="component" value="Unassembled WGS sequence"/>
</dbReference>
<keyword evidence="1" id="KW-0812">Transmembrane</keyword>
<organism evidence="2 3">
    <name type="scientific">Methanorbis rubei</name>
    <dbReference type="NCBI Taxonomy" id="3028300"/>
    <lineage>
        <taxon>Archaea</taxon>
        <taxon>Methanobacteriati</taxon>
        <taxon>Methanobacteriota</taxon>
        <taxon>Stenosarchaea group</taxon>
        <taxon>Methanomicrobia</taxon>
        <taxon>Methanomicrobiales</taxon>
        <taxon>Methanocorpusculaceae</taxon>
        <taxon>Methanorbis</taxon>
    </lineage>
</organism>
<reference evidence="2 3" key="1">
    <citation type="submission" date="2023-06" db="EMBL/GenBank/DDBJ databases">
        <title>Genome sequence of Methancorpusculaceae sp. Cs1.</title>
        <authorList>
            <person name="Protasov E."/>
            <person name="Platt K."/>
            <person name="Poehlein A."/>
            <person name="Daniel R."/>
            <person name="Brune A."/>
        </authorList>
    </citation>
    <scope>NUCLEOTIDE SEQUENCE [LARGE SCALE GENOMIC DNA]</scope>
    <source>
        <strain evidence="2 3">Cs1</strain>
    </source>
</reference>
<protein>
    <submittedName>
        <fullName evidence="2">Uncharacterized protein</fullName>
    </submittedName>
</protein>
<dbReference type="RefSeq" id="WP_338095450.1">
    <property type="nucleotide sequence ID" value="NZ_JAWDKB010000001.1"/>
</dbReference>
<comment type="caution">
    <text evidence="2">The sequence shown here is derived from an EMBL/GenBank/DDBJ whole genome shotgun (WGS) entry which is preliminary data.</text>
</comment>
<keyword evidence="3" id="KW-1185">Reference proteome</keyword>
<sequence>MKSNEIEKWMPMIWLFIGIIILVIVGFGAVYVSGDAPETIAIKYGDSNNWYALGSDPEAELDVFYLYDDVNVSDISPYETNVDVSLYEIHNRVSDEITASIDAYPSGMNNYIPYYRQVTQYAQEADLPIIEDAARMIAYADAKAAFHYYMSVHNNGRPYILAGSGQGAEYVAEMIAEWFGKRPAYLKNLQGVYLDSKLQSNETVSQLLGDKTILVL</sequence>
<evidence type="ECO:0000256" key="1">
    <source>
        <dbReference type="SAM" id="Phobius"/>
    </source>
</evidence>
<feature type="transmembrane region" description="Helical" evidence="1">
    <location>
        <begin position="12"/>
        <end position="32"/>
    </location>
</feature>
<evidence type="ECO:0000313" key="2">
    <source>
        <dbReference type="EMBL" id="MDV0442916.1"/>
    </source>
</evidence>
<evidence type="ECO:0000313" key="3">
    <source>
        <dbReference type="Proteomes" id="UP001283212"/>
    </source>
</evidence>
<dbReference type="EMBL" id="JAWDKB010000001">
    <property type="protein sequence ID" value="MDV0442916.1"/>
    <property type="molecule type" value="Genomic_DNA"/>
</dbReference>
<accession>A0AAE4MEI6</accession>
<keyword evidence="1" id="KW-0472">Membrane</keyword>
<keyword evidence="1" id="KW-1133">Transmembrane helix</keyword>
<gene>
    <name evidence="2" type="ORF">McpCs1_02780</name>
</gene>
<dbReference type="Pfam" id="PF11288">
    <property type="entry name" value="DUF3089"/>
    <property type="match status" value="1"/>
</dbReference>
<proteinExistence type="predicted"/>
<dbReference type="InterPro" id="IPR021440">
    <property type="entry name" value="DUF3089"/>
</dbReference>